<dbReference type="RefSeq" id="WP_075084005.1">
    <property type="nucleotide sequence ID" value="NZ_CP042912.1"/>
</dbReference>
<name>A0A5B9PIB9_9BACT</name>
<feature type="transmembrane region" description="Helical" evidence="1">
    <location>
        <begin position="20"/>
        <end position="37"/>
    </location>
</feature>
<keyword evidence="1" id="KW-0812">Transmembrane</keyword>
<keyword evidence="1" id="KW-1133">Transmembrane helix</keyword>
<organism evidence="2 3">
    <name type="scientific">Mariniblastus fucicola</name>
    <dbReference type="NCBI Taxonomy" id="980251"/>
    <lineage>
        <taxon>Bacteria</taxon>
        <taxon>Pseudomonadati</taxon>
        <taxon>Planctomycetota</taxon>
        <taxon>Planctomycetia</taxon>
        <taxon>Pirellulales</taxon>
        <taxon>Pirellulaceae</taxon>
        <taxon>Mariniblastus</taxon>
    </lineage>
</organism>
<dbReference type="AlphaFoldDB" id="A0A5B9PIB9"/>
<dbReference type="KEGG" id="mff:MFFC18_43350"/>
<sequence length="131" mass="14105">MESLRDWWNGVLQIEGATWIIYPSILVALILVAYYVIQAVRNMAIGGTGTEDHLGTFRKMRDEGVIGADEYKKVAGLVPLPEVDAKEPTEGLEGGVDALSEAAKAAIRKAALKKADESGDDEEESDAVEEG</sequence>
<dbReference type="Proteomes" id="UP000322214">
    <property type="component" value="Chromosome"/>
</dbReference>
<keyword evidence="3" id="KW-1185">Reference proteome</keyword>
<evidence type="ECO:0000256" key="1">
    <source>
        <dbReference type="SAM" id="Phobius"/>
    </source>
</evidence>
<gene>
    <name evidence="2" type="ORF">MFFC18_43350</name>
</gene>
<protein>
    <submittedName>
        <fullName evidence="2">Uncharacterized protein</fullName>
    </submittedName>
</protein>
<reference evidence="2 3" key="1">
    <citation type="submission" date="2019-08" db="EMBL/GenBank/DDBJ databases">
        <title>Deep-cultivation of Planctomycetes and their phenomic and genomic characterization uncovers novel biology.</title>
        <authorList>
            <person name="Wiegand S."/>
            <person name="Jogler M."/>
            <person name="Boedeker C."/>
            <person name="Pinto D."/>
            <person name="Vollmers J."/>
            <person name="Rivas-Marin E."/>
            <person name="Kohn T."/>
            <person name="Peeters S.H."/>
            <person name="Heuer A."/>
            <person name="Rast P."/>
            <person name="Oberbeckmann S."/>
            <person name="Bunk B."/>
            <person name="Jeske O."/>
            <person name="Meyerdierks A."/>
            <person name="Storesund J.E."/>
            <person name="Kallscheuer N."/>
            <person name="Luecker S."/>
            <person name="Lage O.M."/>
            <person name="Pohl T."/>
            <person name="Merkel B.J."/>
            <person name="Hornburger P."/>
            <person name="Mueller R.-W."/>
            <person name="Bruemmer F."/>
            <person name="Labrenz M."/>
            <person name="Spormann A.M."/>
            <person name="Op den Camp H."/>
            <person name="Overmann J."/>
            <person name="Amann R."/>
            <person name="Jetten M.S.M."/>
            <person name="Mascher T."/>
            <person name="Medema M.H."/>
            <person name="Devos D.P."/>
            <person name="Kaster A.-K."/>
            <person name="Ovreas L."/>
            <person name="Rohde M."/>
            <person name="Galperin M.Y."/>
            <person name="Jogler C."/>
        </authorList>
    </citation>
    <scope>NUCLEOTIDE SEQUENCE [LARGE SCALE GENOMIC DNA]</scope>
    <source>
        <strain evidence="2 3">FC18</strain>
    </source>
</reference>
<evidence type="ECO:0000313" key="2">
    <source>
        <dbReference type="EMBL" id="QEG24416.1"/>
    </source>
</evidence>
<keyword evidence="1" id="KW-0472">Membrane</keyword>
<accession>A0A5B9PIB9</accession>
<dbReference type="STRING" id="980251.GCA_001642875_01236"/>
<evidence type="ECO:0000313" key="3">
    <source>
        <dbReference type="Proteomes" id="UP000322214"/>
    </source>
</evidence>
<proteinExistence type="predicted"/>
<dbReference type="EMBL" id="CP042912">
    <property type="protein sequence ID" value="QEG24416.1"/>
    <property type="molecule type" value="Genomic_DNA"/>
</dbReference>